<dbReference type="GO" id="GO:0000981">
    <property type="term" value="F:DNA-binding transcription factor activity, RNA polymerase II-specific"/>
    <property type="evidence" value="ECO:0007669"/>
    <property type="project" value="InterPro"/>
</dbReference>
<dbReference type="Pfam" id="PF00172">
    <property type="entry name" value="Zn_clus"/>
    <property type="match status" value="1"/>
</dbReference>
<feature type="region of interest" description="Disordered" evidence="2">
    <location>
        <begin position="556"/>
        <end position="576"/>
    </location>
</feature>
<dbReference type="PANTHER" id="PTHR38791:SF12">
    <property type="entry name" value="TRANSCRIPTION FACTOR DOMAIN-CONTAINING PROTEIN-RELATED"/>
    <property type="match status" value="1"/>
</dbReference>
<dbReference type="GO" id="GO:0008270">
    <property type="term" value="F:zinc ion binding"/>
    <property type="evidence" value="ECO:0007669"/>
    <property type="project" value="InterPro"/>
</dbReference>
<keyword evidence="5" id="KW-1185">Reference proteome</keyword>
<dbReference type="SUPFAM" id="SSF57701">
    <property type="entry name" value="Zn2/Cys6 DNA-binding domain"/>
    <property type="match status" value="1"/>
</dbReference>
<dbReference type="Proteomes" id="UP000770015">
    <property type="component" value="Unassembled WGS sequence"/>
</dbReference>
<feature type="region of interest" description="Disordered" evidence="2">
    <location>
        <begin position="52"/>
        <end position="106"/>
    </location>
</feature>
<keyword evidence="1" id="KW-0539">Nucleus</keyword>
<dbReference type="PROSITE" id="PS00463">
    <property type="entry name" value="ZN2_CY6_FUNGAL_1"/>
    <property type="match status" value="1"/>
</dbReference>
<protein>
    <recommendedName>
        <fullName evidence="3">Zn(2)-C6 fungal-type domain-containing protein</fullName>
    </recommendedName>
</protein>
<dbReference type="InterPro" id="IPR001138">
    <property type="entry name" value="Zn2Cys6_DnaBD"/>
</dbReference>
<reference evidence="4" key="1">
    <citation type="journal article" date="2021" name="Nat. Commun.">
        <title>Genetic determinants of endophytism in the Arabidopsis root mycobiome.</title>
        <authorList>
            <person name="Mesny F."/>
            <person name="Miyauchi S."/>
            <person name="Thiergart T."/>
            <person name="Pickel B."/>
            <person name="Atanasova L."/>
            <person name="Karlsson M."/>
            <person name="Huettel B."/>
            <person name="Barry K.W."/>
            <person name="Haridas S."/>
            <person name="Chen C."/>
            <person name="Bauer D."/>
            <person name="Andreopoulos W."/>
            <person name="Pangilinan J."/>
            <person name="LaButti K."/>
            <person name="Riley R."/>
            <person name="Lipzen A."/>
            <person name="Clum A."/>
            <person name="Drula E."/>
            <person name="Henrissat B."/>
            <person name="Kohler A."/>
            <person name="Grigoriev I.V."/>
            <person name="Martin F.M."/>
            <person name="Hacquard S."/>
        </authorList>
    </citation>
    <scope>NUCLEOTIDE SEQUENCE</scope>
    <source>
        <strain evidence="4">MPI-SDFR-AT-0117</strain>
    </source>
</reference>
<evidence type="ECO:0000256" key="1">
    <source>
        <dbReference type="ARBA" id="ARBA00023242"/>
    </source>
</evidence>
<organism evidence="4 5">
    <name type="scientific">Plectosphaerella plurivora</name>
    <dbReference type="NCBI Taxonomy" id="936078"/>
    <lineage>
        <taxon>Eukaryota</taxon>
        <taxon>Fungi</taxon>
        <taxon>Dikarya</taxon>
        <taxon>Ascomycota</taxon>
        <taxon>Pezizomycotina</taxon>
        <taxon>Sordariomycetes</taxon>
        <taxon>Hypocreomycetidae</taxon>
        <taxon>Glomerellales</taxon>
        <taxon>Plectosphaerellaceae</taxon>
        <taxon>Plectosphaerella</taxon>
    </lineage>
</organism>
<feature type="domain" description="Zn(2)-C6 fungal-type" evidence="3">
    <location>
        <begin position="10"/>
        <end position="39"/>
    </location>
</feature>
<proteinExistence type="predicted"/>
<dbReference type="InterPro" id="IPR036864">
    <property type="entry name" value="Zn2-C6_fun-type_DNA-bd_sf"/>
</dbReference>
<evidence type="ECO:0000256" key="2">
    <source>
        <dbReference type="SAM" id="MobiDB-lite"/>
    </source>
</evidence>
<dbReference type="Gene3D" id="4.10.240.10">
    <property type="entry name" value="Zn(2)-C6 fungal-type DNA-binding domain"/>
    <property type="match status" value="1"/>
</dbReference>
<comment type="caution">
    <text evidence="4">The sequence shown here is derived from an EMBL/GenBank/DDBJ whole genome shotgun (WGS) entry which is preliminary data.</text>
</comment>
<dbReference type="PANTHER" id="PTHR38791">
    <property type="entry name" value="ZN(II)2CYS6 TRANSCRIPTION FACTOR (EUROFUNG)-RELATED-RELATED"/>
    <property type="match status" value="1"/>
</dbReference>
<name>A0A9P9A789_9PEZI</name>
<accession>A0A9P9A789</accession>
<evidence type="ECO:0000313" key="5">
    <source>
        <dbReference type="Proteomes" id="UP000770015"/>
    </source>
</evidence>
<feature type="compositionally biased region" description="Basic residues" evidence="2">
    <location>
        <begin position="84"/>
        <end position="101"/>
    </location>
</feature>
<dbReference type="EMBL" id="JAGSXJ010000016">
    <property type="protein sequence ID" value="KAH6685066.1"/>
    <property type="molecule type" value="Genomic_DNA"/>
</dbReference>
<dbReference type="AlphaFoldDB" id="A0A9P9A789"/>
<gene>
    <name evidence="4" type="ORF">F5X68DRAFT_21813</name>
</gene>
<evidence type="ECO:0000259" key="3">
    <source>
        <dbReference type="PROSITE" id="PS50048"/>
    </source>
</evidence>
<dbReference type="CDD" id="cd00067">
    <property type="entry name" value="GAL4"/>
    <property type="match status" value="1"/>
</dbReference>
<dbReference type="SMART" id="SM00066">
    <property type="entry name" value="GAL4"/>
    <property type="match status" value="1"/>
</dbReference>
<dbReference type="InterPro" id="IPR053175">
    <property type="entry name" value="DHMBA_Reg_Transcription_Factor"/>
</dbReference>
<evidence type="ECO:0000313" key="4">
    <source>
        <dbReference type="EMBL" id="KAH6685066.1"/>
    </source>
</evidence>
<feature type="compositionally biased region" description="Low complexity" evidence="2">
    <location>
        <begin position="61"/>
        <end position="73"/>
    </location>
</feature>
<dbReference type="OrthoDB" id="2991872at2759"/>
<sequence length="586" mass="64388">MVFPGRFSTGCLRCRQRKVKCDETKPSCKRCQIYGKPCTGYTDQFHFRSTLTKSNFERRPSGSSDSTSESASSNNFNAFAGPKPAKKGTKGTKGAKAKASPRRPMMMIPPQGIQAALEPSYEQTSLCYFVRRFVSPYGTDGFPGHLSFLPTLYNHAEQGLLETATLSVAQMAAYNRFGGEKFLEQSLANYGRTIKMMQETIRSEDDAADDRVLASILLLCTLKDINGEGSGDPNEHAPGLFYLLEKRGLAQIATSRGIELFLFGLIRLQVYSFLHEDDTYSDPGSIASVLGLFNPLIRAMSMMCCVLRLRHRLRRYMQFHLNFGFSSEHGQSPGPRDPSEGAKECMDVLKECFSVLDDFDVWDNEVTAYWAKTFEGRTLPPTALGAVSSEASPSFYDAETACTIILIRSARLILLLSMLQYHGAVQLASNDGFSMGNDDAWANCVSVLESDVRKIIADMLACVPYALGDLDSSGSPTSLPYDGAGAIVIVHSIRLVCFCAYATPEQVTQAREILLRMNVGIGIRSAEPWKGKDKEGLGKKWADEQAFLREMSVMSPFDGGGADDSDGASSQQYNASPTGLNFECVF</sequence>
<dbReference type="PROSITE" id="PS50048">
    <property type="entry name" value="ZN2_CY6_FUNGAL_2"/>
    <property type="match status" value="1"/>
</dbReference>